<dbReference type="InterPro" id="IPR049250">
    <property type="entry name" value="DUF6883"/>
</dbReference>
<dbReference type="Pfam" id="PF21814">
    <property type="entry name" value="DUF6883"/>
    <property type="match status" value="1"/>
</dbReference>
<sequence>MKLPNPKNTIIDDNKLTGYALNLNHSDGQHKARVFKSVLNLDINNVQFLKNALLEAVKTYDAIPDKINQYGQKYVIDFPLTHQNKTAIIHSVWIIRNDENFPRLVTCYAAGYN</sequence>
<comment type="caution">
    <text evidence="2">The sequence shown here is derived from an EMBL/GenBank/DDBJ whole genome shotgun (WGS) entry which is preliminary data.</text>
</comment>
<feature type="domain" description="DUF6883" evidence="1">
    <location>
        <begin position="2"/>
        <end position="109"/>
    </location>
</feature>
<evidence type="ECO:0000313" key="3">
    <source>
        <dbReference type="Proteomes" id="UP000315113"/>
    </source>
</evidence>
<proteinExistence type="predicted"/>
<dbReference type="Proteomes" id="UP000315113">
    <property type="component" value="Unassembled WGS sequence"/>
</dbReference>
<dbReference type="AlphaFoldDB" id="A0A552EAX8"/>
<evidence type="ECO:0000313" key="2">
    <source>
        <dbReference type="EMBL" id="TRU31655.1"/>
    </source>
</evidence>
<protein>
    <recommendedName>
        <fullName evidence="1">DUF6883 domain-containing protein</fullName>
    </recommendedName>
</protein>
<evidence type="ECO:0000259" key="1">
    <source>
        <dbReference type="Pfam" id="PF21814"/>
    </source>
</evidence>
<reference evidence="2 3" key="1">
    <citation type="submission" date="2019-01" db="EMBL/GenBank/DDBJ databases">
        <title>Coherence of Microcystis species and biogeography revealed through population genomics.</title>
        <authorList>
            <person name="Perez-Carrascal O.M."/>
            <person name="Terrat Y."/>
            <person name="Giani A."/>
            <person name="Fortin N."/>
            <person name="Tromas N."/>
            <person name="Shapiro B.J."/>
        </authorList>
    </citation>
    <scope>NUCLEOTIDE SEQUENCE [LARGE SCALE GENOMIC DNA]</scope>
    <source>
        <strain evidence="2">Ma_MB_F_20061100_S20D</strain>
    </source>
</reference>
<dbReference type="EMBL" id="SFBH01000153">
    <property type="protein sequence ID" value="TRU31655.1"/>
    <property type="molecule type" value="Genomic_DNA"/>
</dbReference>
<name>A0A552EAX8_MICAE</name>
<organism evidence="2 3">
    <name type="scientific">Microcystis aeruginosa Ma_MB_F_20061100_S20D</name>
    <dbReference type="NCBI Taxonomy" id="2486253"/>
    <lineage>
        <taxon>Bacteria</taxon>
        <taxon>Bacillati</taxon>
        <taxon>Cyanobacteriota</taxon>
        <taxon>Cyanophyceae</taxon>
        <taxon>Oscillatoriophycideae</taxon>
        <taxon>Chroococcales</taxon>
        <taxon>Microcystaceae</taxon>
        <taxon>Microcystis</taxon>
    </lineage>
</organism>
<accession>A0A552EAX8</accession>
<gene>
    <name evidence="2" type="ORF">EWV78_20210</name>
</gene>